<keyword evidence="8" id="KW-1185">Reference proteome</keyword>
<dbReference type="Pfam" id="PF13520">
    <property type="entry name" value="AA_permease_2"/>
    <property type="match status" value="1"/>
</dbReference>
<feature type="transmembrane region" description="Helical" evidence="6">
    <location>
        <begin position="298"/>
        <end position="321"/>
    </location>
</feature>
<feature type="transmembrane region" description="Helical" evidence="6">
    <location>
        <begin position="503"/>
        <end position="521"/>
    </location>
</feature>
<dbReference type="Gene3D" id="1.20.1740.10">
    <property type="entry name" value="Amino acid/polyamine transporter I"/>
    <property type="match status" value="1"/>
</dbReference>
<dbReference type="EMBL" id="ML220130">
    <property type="protein sequence ID" value="TGZ79678.1"/>
    <property type="molecule type" value="Genomic_DNA"/>
</dbReference>
<dbReference type="InterPro" id="IPR002293">
    <property type="entry name" value="AA/rel_permease1"/>
</dbReference>
<evidence type="ECO:0000256" key="2">
    <source>
        <dbReference type="ARBA" id="ARBA00022692"/>
    </source>
</evidence>
<proteinExistence type="predicted"/>
<dbReference type="InParanoid" id="A0A4S2MT67"/>
<dbReference type="Proteomes" id="UP000298138">
    <property type="component" value="Unassembled WGS sequence"/>
</dbReference>
<feature type="region of interest" description="Disordered" evidence="5">
    <location>
        <begin position="632"/>
        <end position="653"/>
    </location>
</feature>
<dbReference type="STRING" id="341454.A0A4S2MT67"/>
<evidence type="ECO:0000313" key="7">
    <source>
        <dbReference type="EMBL" id="TGZ79678.1"/>
    </source>
</evidence>
<keyword evidence="4 6" id="KW-0472">Membrane</keyword>
<gene>
    <name evidence="7" type="ORF">EX30DRAFT_350167</name>
</gene>
<comment type="subcellular location">
    <subcellularLocation>
        <location evidence="1">Membrane</location>
        <topology evidence="1">Multi-pass membrane protein</topology>
    </subcellularLocation>
</comment>
<evidence type="ECO:0000256" key="3">
    <source>
        <dbReference type="ARBA" id="ARBA00022989"/>
    </source>
</evidence>
<dbReference type="GO" id="GO:0016020">
    <property type="term" value="C:membrane"/>
    <property type="evidence" value="ECO:0007669"/>
    <property type="project" value="UniProtKB-SubCell"/>
</dbReference>
<accession>A0A4S2MT67</accession>
<feature type="compositionally biased region" description="Pro residues" evidence="5">
    <location>
        <begin position="636"/>
        <end position="645"/>
    </location>
</feature>
<dbReference type="AlphaFoldDB" id="A0A4S2MT67"/>
<dbReference type="OrthoDB" id="5982228at2759"/>
<evidence type="ECO:0000256" key="4">
    <source>
        <dbReference type="ARBA" id="ARBA00023136"/>
    </source>
</evidence>
<feature type="transmembrane region" description="Helical" evidence="6">
    <location>
        <begin position="91"/>
        <end position="113"/>
    </location>
</feature>
<dbReference type="PANTHER" id="PTHR11785:SF382">
    <property type="entry name" value="LOW-AFFINITY METHIONINE PERMEASE"/>
    <property type="match status" value="1"/>
</dbReference>
<feature type="transmembrane region" description="Helical" evidence="6">
    <location>
        <begin position="262"/>
        <end position="286"/>
    </location>
</feature>
<feature type="transmembrane region" description="Helical" evidence="6">
    <location>
        <begin position="148"/>
        <end position="169"/>
    </location>
</feature>
<feature type="transmembrane region" description="Helical" evidence="6">
    <location>
        <begin position="460"/>
        <end position="482"/>
    </location>
</feature>
<evidence type="ECO:0000256" key="1">
    <source>
        <dbReference type="ARBA" id="ARBA00004141"/>
    </source>
</evidence>
<keyword evidence="2 6" id="KW-0812">Transmembrane</keyword>
<feature type="transmembrane region" description="Helical" evidence="6">
    <location>
        <begin position="189"/>
        <end position="209"/>
    </location>
</feature>
<keyword evidence="3 6" id="KW-1133">Transmembrane helix</keyword>
<feature type="transmembrane region" description="Helical" evidence="6">
    <location>
        <begin position="359"/>
        <end position="380"/>
    </location>
</feature>
<feature type="transmembrane region" description="Helical" evidence="6">
    <location>
        <begin position="431"/>
        <end position="448"/>
    </location>
</feature>
<evidence type="ECO:0000256" key="6">
    <source>
        <dbReference type="SAM" id="Phobius"/>
    </source>
</evidence>
<name>A0A4S2MT67_9PEZI</name>
<dbReference type="PANTHER" id="PTHR11785">
    <property type="entry name" value="AMINO ACID TRANSPORTER"/>
    <property type="match status" value="1"/>
</dbReference>
<organism evidence="7 8">
    <name type="scientific">Ascodesmis nigricans</name>
    <dbReference type="NCBI Taxonomy" id="341454"/>
    <lineage>
        <taxon>Eukaryota</taxon>
        <taxon>Fungi</taxon>
        <taxon>Dikarya</taxon>
        <taxon>Ascomycota</taxon>
        <taxon>Pezizomycotina</taxon>
        <taxon>Pezizomycetes</taxon>
        <taxon>Pezizales</taxon>
        <taxon>Ascodesmidaceae</taxon>
        <taxon>Ascodesmis</taxon>
    </lineage>
</organism>
<feature type="transmembrane region" description="Helical" evidence="6">
    <location>
        <begin position="221"/>
        <end position="242"/>
    </location>
</feature>
<dbReference type="GO" id="GO:0015179">
    <property type="term" value="F:L-amino acid transmembrane transporter activity"/>
    <property type="evidence" value="ECO:0007669"/>
    <property type="project" value="TreeGrafter"/>
</dbReference>
<reference evidence="7 8" key="1">
    <citation type="submission" date="2019-04" db="EMBL/GenBank/DDBJ databases">
        <title>Comparative genomics and transcriptomics to analyze fruiting body development in filamentous ascomycetes.</title>
        <authorList>
            <consortium name="DOE Joint Genome Institute"/>
            <person name="Lutkenhaus R."/>
            <person name="Traeger S."/>
            <person name="Breuer J."/>
            <person name="Kuo A."/>
            <person name="Lipzen A."/>
            <person name="Pangilinan J."/>
            <person name="Dilworth D."/>
            <person name="Sandor L."/>
            <person name="Poggeler S."/>
            <person name="Barry K."/>
            <person name="Grigoriev I.V."/>
            <person name="Nowrousian M."/>
        </authorList>
    </citation>
    <scope>NUCLEOTIDE SEQUENCE [LARGE SCALE GENOMIC DNA]</scope>
    <source>
        <strain evidence="7 8">CBS 389.68</strain>
    </source>
</reference>
<dbReference type="InterPro" id="IPR050598">
    <property type="entry name" value="AminoAcid_Transporter"/>
</dbReference>
<feature type="transmembrane region" description="Helical" evidence="6">
    <location>
        <begin position="533"/>
        <end position="557"/>
    </location>
</feature>
<evidence type="ECO:0000313" key="8">
    <source>
        <dbReference type="Proteomes" id="UP000298138"/>
    </source>
</evidence>
<sequence>MATTFSEQQRLNLDPYGDLGLALDSEDAELLQEAVNEAAGDPDALLTDTPNAQKLKTFSVICLICNRMIGTGIFSTPSRVVEGIGSVPLAIVLWVVGVLVTFMGLSVFLELGLSVPRYLLRGRTDPVTVPRSGGEKNYLEYIYRRPKYLATCVFAFCYITLGNTGGNAVSFAQHFLSMCGVSPQEQSDGLIRGVAIAMLTFACLLHGAWRNGGIYLSNILAILKVGTVLVVIGTGFAGYGKATKGYNEHVSKDMKTFGESNSFASADALLAVVFSFGGFNNANYVLSEVHKPQRTLKIGSFAALSLISTLYVLAVIAYSGVLTSEEIIRSGSRCAQYFFEKAFGGDHHPSDESAPAARAMSGLIALSSFGNIIVVTFVAARVKQEIAKEGILPFSKFFAGNTLSLASRLRGKKRRNGEDGDEPALKESTPVAALFLHWCFSVIVAVAPDPSIAYTLFVSLYTYAIDVWLTFFIAAGLLWLRFRPKSTWAQESNYRPWGGPIQAIIYTLLNLFLIISPWIHVDAVSWKHPYPFWMYPTIVCGLLVAGALYWVGFVFVWPRIYRRELRVQRIPILLDDVQVNEIITYAWVVPESKEPEVIQVPLPPSKHPAGQSPAMPYSSPMMGGYAGSPYSAGAPFTPPPPPQRFPPGGEGRW</sequence>
<protein>
    <submittedName>
        <fullName evidence="7">Amino acid transporter</fullName>
    </submittedName>
</protein>
<evidence type="ECO:0000256" key="5">
    <source>
        <dbReference type="SAM" id="MobiDB-lite"/>
    </source>
</evidence>